<dbReference type="Proteomes" id="UP000481087">
    <property type="component" value="Unassembled WGS sequence"/>
</dbReference>
<feature type="transmembrane region" description="Helical" evidence="1">
    <location>
        <begin position="6"/>
        <end position="27"/>
    </location>
</feature>
<comment type="caution">
    <text evidence="2">The sequence shown here is derived from an EMBL/GenBank/DDBJ whole genome shotgun (WGS) entry which is preliminary data.</text>
</comment>
<gene>
    <name evidence="2" type="ORF">GQF01_01185</name>
</gene>
<accession>A0A6L8URV3</accession>
<reference evidence="2 3" key="1">
    <citation type="submission" date="2019-12" db="EMBL/GenBank/DDBJ databases">
        <title>Paenibacillus sp. nov. sp. isolated from soil.</title>
        <authorList>
            <person name="Kim J."/>
            <person name="Jeong S.E."/>
            <person name="Jung H.S."/>
            <person name="Jeon C.O."/>
        </authorList>
    </citation>
    <scope>NUCLEOTIDE SEQUENCE [LARGE SCALE GENOMIC DNA]</scope>
    <source>
        <strain evidence="2 3">5J-6</strain>
    </source>
</reference>
<evidence type="ECO:0000256" key="1">
    <source>
        <dbReference type="SAM" id="Phobius"/>
    </source>
</evidence>
<keyword evidence="3" id="KW-1185">Reference proteome</keyword>
<evidence type="ECO:0000313" key="3">
    <source>
        <dbReference type="Proteomes" id="UP000481087"/>
    </source>
</evidence>
<keyword evidence="1" id="KW-1133">Transmembrane helix</keyword>
<name>A0A6L8URV3_9BACL</name>
<proteinExistence type="predicted"/>
<evidence type="ECO:0000313" key="2">
    <source>
        <dbReference type="EMBL" id="MZQ80753.1"/>
    </source>
</evidence>
<dbReference type="AlphaFoldDB" id="A0A6L8URV3"/>
<keyword evidence="1" id="KW-0472">Membrane</keyword>
<keyword evidence="1" id="KW-0812">Transmembrane</keyword>
<protein>
    <submittedName>
        <fullName evidence="2">Uncharacterized protein</fullName>
    </submittedName>
</protein>
<organism evidence="2 3">
    <name type="scientific">Paenibacillus silvestris</name>
    <dbReference type="NCBI Taxonomy" id="2606219"/>
    <lineage>
        <taxon>Bacteria</taxon>
        <taxon>Bacillati</taxon>
        <taxon>Bacillota</taxon>
        <taxon>Bacilli</taxon>
        <taxon>Bacillales</taxon>
        <taxon>Paenibacillaceae</taxon>
        <taxon>Paenibacillus</taxon>
    </lineage>
</organism>
<dbReference type="RefSeq" id="WP_161404956.1">
    <property type="nucleotide sequence ID" value="NZ_WTUZ01000004.1"/>
</dbReference>
<dbReference type="EMBL" id="WTUZ01000004">
    <property type="protein sequence ID" value="MZQ80753.1"/>
    <property type="molecule type" value="Genomic_DNA"/>
</dbReference>
<sequence length="95" mass="10903">MMRDLEFIIMGVFVVGIMLCMFIDVLIKDKAMKFSYPNQNELESTAKPVKVIEVFEGLADFGILNDQLLDQKKEFVYPMYIDCSRNTLEAQPPAC</sequence>